<name>L9W6S7_9EURY</name>
<dbReference type="STRING" id="1230460.C495_08850"/>
<gene>
    <name evidence="2" type="ORF">C495_08850</name>
</gene>
<feature type="compositionally biased region" description="Basic and acidic residues" evidence="1">
    <location>
        <begin position="260"/>
        <end position="271"/>
    </location>
</feature>
<dbReference type="eggNOG" id="arCOG01726">
    <property type="taxonomic scope" value="Archaea"/>
</dbReference>
<protein>
    <submittedName>
        <fullName evidence="2">Uncharacterized protein</fullName>
    </submittedName>
</protein>
<reference evidence="2 3" key="1">
    <citation type="journal article" date="2014" name="PLoS Genet.">
        <title>Phylogenetically driven sequencing of extremely halophilic archaea reveals strategies for static and dynamic osmo-response.</title>
        <authorList>
            <person name="Becker E.A."/>
            <person name="Seitzer P.M."/>
            <person name="Tritt A."/>
            <person name="Larsen D."/>
            <person name="Krusor M."/>
            <person name="Yao A.I."/>
            <person name="Wu D."/>
            <person name="Madern D."/>
            <person name="Eisen J.A."/>
            <person name="Darling A.E."/>
            <person name="Facciotti M.T."/>
        </authorList>
    </citation>
    <scope>NUCLEOTIDE SEQUENCE [LARGE SCALE GENOMIC DNA]</scope>
    <source>
        <strain evidence="2 3">JCM 14089</strain>
    </source>
</reference>
<evidence type="ECO:0000313" key="2">
    <source>
        <dbReference type="EMBL" id="ELY45037.1"/>
    </source>
</evidence>
<organism evidence="2 3">
    <name type="scientific">Natronorubrum sulfidifaciens JCM 14089</name>
    <dbReference type="NCBI Taxonomy" id="1230460"/>
    <lineage>
        <taxon>Archaea</taxon>
        <taxon>Methanobacteriati</taxon>
        <taxon>Methanobacteriota</taxon>
        <taxon>Stenosarchaea group</taxon>
        <taxon>Halobacteria</taxon>
        <taxon>Halobacteriales</taxon>
        <taxon>Natrialbaceae</taxon>
        <taxon>Natronorubrum</taxon>
    </lineage>
</organism>
<sequence>MTAGSTIRGWFWSVSEMTGNTPQQIRERTRSSTDGSVADLPPPFRAVVDESLSSPDESLPRALCHVAGECSDDVADQTEATTTRLEDLLEPVCDAVGFLEGYARLRLAEGVTGDETAVAAETVPDWIAMSPVDRETAILASDFLHASAYERIAKTPVPDDRKLELYRLLTHGSAALASRSHSAFEPDKPAETGVDVAATLAGVAGELGVTAVGGSAETRDCLRRYSRAITCALASQSTVTVDDTDTRATAVAVLSGHQPVRVETDREHDDQYSPPVTTAVERAQTALERLATDDRPSTDDQPATRTPPPLARLEQATRLPFQGG</sequence>
<dbReference type="AlphaFoldDB" id="L9W6S7"/>
<keyword evidence="3" id="KW-1185">Reference proteome</keyword>
<dbReference type="EMBL" id="AOHX01000037">
    <property type="protein sequence ID" value="ELY45037.1"/>
    <property type="molecule type" value="Genomic_DNA"/>
</dbReference>
<proteinExistence type="predicted"/>
<feature type="region of interest" description="Disordered" evidence="1">
    <location>
        <begin position="19"/>
        <end position="41"/>
    </location>
</feature>
<comment type="caution">
    <text evidence="2">The sequence shown here is derived from an EMBL/GenBank/DDBJ whole genome shotgun (WGS) entry which is preliminary data.</text>
</comment>
<dbReference type="Gene3D" id="1.10.600.10">
    <property type="entry name" value="Farnesyl Diphosphate Synthase"/>
    <property type="match status" value="1"/>
</dbReference>
<dbReference type="InterPro" id="IPR008949">
    <property type="entry name" value="Isoprenoid_synthase_dom_sf"/>
</dbReference>
<feature type="region of interest" description="Disordered" evidence="1">
    <location>
        <begin position="258"/>
        <end position="324"/>
    </location>
</feature>
<evidence type="ECO:0000256" key="1">
    <source>
        <dbReference type="SAM" id="MobiDB-lite"/>
    </source>
</evidence>
<dbReference type="PATRIC" id="fig|1230460.4.peg.1788"/>
<accession>L9W6S7</accession>
<evidence type="ECO:0000313" key="3">
    <source>
        <dbReference type="Proteomes" id="UP000011661"/>
    </source>
</evidence>
<dbReference type="Proteomes" id="UP000011661">
    <property type="component" value="Unassembled WGS sequence"/>
</dbReference>